<dbReference type="Proteomes" id="UP000215767">
    <property type="component" value="Unassembled WGS sequence"/>
</dbReference>
<comment type="caution">
    <text evidence="1">The sequence shown here is derived from an EMBL/GenBank/DDBJ whole genome shotgun (WGS) entry which is preliminary data.</text>
</comment>
<reference evidence="2" key="1">
    <citation type="submission" date="2017-05" db="EMBL/GenBank/DDBJ databases">
        <title>Complete and WGS of Bordetella genogroups.</title>
        <authorList>
            <person name="Spilker T."/>
            <person name="Lipuma J."/>
        </authorList>
    </citation>
    <scope>NUCLEOTIDE SEQUENCE [LARGE SCALE GENOMIC DNA]</scope>
    <source>
        <strain evidence="2">AU8856</strain>
    </source>
</reference>
<name>A0A261UNT2_9BORD</name>
<evidence type="ECO:0008006" key="3">
    <source>
        <dbReference type="Google" id="ProtNLM"/>
    </source>
</evidence>
<dbReference type="EMBL" id="NEVS01000004">
    <property type="protein sequence ID" value="OZI63558.1"/>
    <property type="molecule type" value="Genomic_DNA"/>
</dbReference>
<keyword evidence="2" id="KW-1185">Reference proteome</keyword>
<dbReference type="OrthoDB" id="7064840at2"/>
<protein>
    <recommendedName>
        <fullName evidence="3">DUF2195 domain-containing protein</fullName>
    </recommendedName>
</protein>
<dbReference type="Pfam" id="PF09961">
    <property type="entry name" value="DUF2195"/>
    <property type="match status" value="1"/>
</dbReference>
<evidence type="ECO:0000313" key="1">
    <source>
        <dbReference type="EMBL" id="OZI63558.1"/>
    </source>
</evidence>
<dbReference type="AlphaFoldDB" id="A0A261UNT2"/>
<gene>
    <name evidence="1" type="ORF">CAL28_24350</name>
</gene>
<accession>A0A261UNT2</accession>
<organism evidence="1 2">
    <name type="scientific">Bordetella genomosp. 11</name>
    <dbReference type="NCBI Taxonomy" id="1416808"/>
    <lineage>
        <taxon>Bacteria</taxon>
        <taxon>Pseudomonadati</taxon>
        <taxon>Pseudomonadota</taxon>
        <taxon>Betaproteobacteria</taxon>
        <taxon>Burkholderiales</taxon>
        <taxon>Alcaligenaceae</taxon>
        <taxon>Bordetella</taxon>
    </lineage>
</organism>
<evidence type="ECO:0000313" key="2">
    <source>
        <dbReference type="Proteomes" id="UP000215767"/>
    </source>
</evidence>
<sequence>MLAFGGTPARAAGAVTVENSLRACVAIQPGTRTVEHGVLLQGVALDVRKPIGECGCKSAIASYTSRVVLDNDSRVLLLAGRLNAGKSGQRTLPLASDATLAGDRPIALSFECAPPE</sequence>
<proteinExistence type="predicted"/>
<dbReference type="InterPro" id="IPR018696">
    <property type="entry name" value="DUF2195"/>
</dbReference>